<dbReference type="KEGG" id="vg:36841914"/>
<gene>
    <name evidence="2" type="ORF">pmac_cds_771</name>
</gene>
<accession>A0A2U7UG27</accession>
<dbReference type="GeneID" id="36841914"/>
<reference evidence="2" key="1">
    <citation type="journal article" date="2018" name="Nat. Commun.">
        <title>Diversity and evolution of the emerging Pandoraviridae family.</title>
        <authorList>
            <person name="Legendre M."/>
            <person name="Fabre E."/>
            <person name="Poirot O."/>
            <person name="Jeudy S."/>
            <person name="Lartigue A."/>
            <person name="Alempic J.M."/>
            <person name="Beucher L."/>
            <person name="Philippe N."/>
            <person name="Bertaux L."/>
            <person name="Christo-Foroux E."/>
            <person name="Labadie K."/>
            <person name="Coute Y."/>
            <person name="Abergel C."/>
            <person name="Claverie J.M."/>
        </authorList>
    </citation>
    <scope>NUCLEOTIDE SEQUENCE [LARGE SCALE GENOMIC DNA]</scope>
    <source>
        <strain evidence="2">Macleodensis</strain>
    </source>
</reference>
<protein>
    <submittedName>
        <fullName evidence="2">Uncharacterized protein</fullName>
    </submittedName>
</protein>
<evidence type="ECO:0000313" key="2">
    <source>
        <dbReference type="EMBL" id="AVK77459.1"/>
    </source>
</evidence>
<organism evidence="2">
    <name type="scientific">Pandoravirus macleodensis</name>
    <dbReference type="NCBI Taxonomy" id="2107707"/>
    <lineage>
        <taxon>Viruses</taxon>
        <taxon>Pandoravirus</taxon>
    </lineage>
</organism>
<feature type="region of interest" description="Disordered" evidence="1">
    <location>
        <begin position="190"/>
        <end position="268"/>
    </location>
</feature>
<feature type="compositionally biased region" description="Basic and acidic residues" evidence="1">
    <location>
        <begin position="223"/>
        <end position="239"/>
    </location>
</feature>
<proteinExistence type="predicted"/>
<dbReference type="RefSeq" id="YP_009481455.1">
    <property type="nucleotide sequence ID" value="NC_037665.1"/>
</dbReference>
<name>A0A2U7UG27_9VIRU</name>
<sequence length="352" mass="38834">MLIDRESSNLLHGGDDDNPTYRRLALLVTCIDRRRLCADNTLLGMCFRRLVSPERLCAAFARSDRGAPWTDQSSLGEVLRAHLNFGDACNVLQKTAARALSGGPAPLSFVACCGCTRPWCTERPCATGWMLPITERARNRLAAWQWAETIRPDAPPSETAFGGFFARELVQCTTADLGYRLMPCSRRRQRAPGADVVQSQVNEQPLPKRSRGNPDDADDTGDLDNRETYDHHQNSHEPADLQYKLGDDDGTQQEPHNTVGGREPDTPMVMSCGPRGVIAIRDGGMYVAAVATSRRHDLAERVHPSIPVIRARDSRPDNGGARRWVRVTGDAYIVRVYAPASLADAMPWDAQG</sequence>
<dbReference type="EMBL" id="MG011691">
    <property type="protein sequence ID" value="AVK77459.1"/>
    <property type="molecule type" value="Genomic_DNA"/>
</dbReference>
<dbReference type="Proteomes" id="UP000249758">
    <property type="component" value="Segment"/>
</dbReference>
<evidence type="ECO:0000256" key="1">
    <source>
        <dbReference type="SAM" id="MobiDB-lite"/>
    </source>
</evidence>